<evidence type="ECO:0000256" key="6">
    <source>
        <dbReference type="RuleBase" id="RU363067"/>
    </source>
</evidence>
<dbReference type="PROSITE" id="PS00126">
    <property type="entry name" value="PDEASE_I_1"/>
    <property type="match status" value="1"/>
</dbReference>
<dbReference type="GO" id="GO:0046872">
    <property type="term" value="F:metal ion binding"/>
    <property type="evidence" value="ECO:0007669"/>
    <property type="project" value="UniProtKB-KW"/>
</dbReference>
<dbReference type="PROSITE" id="PS51845">
    <property type="entry name" value="PDEASE_I_2"/>
    <property type="match status" value="1"/>
</dbReference>
<comment type="cofactor">
    <cofactor evidence="6">
        <name>a divalent metal cation</name>
        <dbReference type="ChEBI" id="CHEBI:60240"/>
    </cofactor>
    <text evidence="6">Binds 2 divalent metal cations per subunit. Site 1 may preferentially bind zinc ions, while site 2 has a preference for magnesium and/or manganese ions.</text>
</comment>
<evidence type="ECO:0000256" key="3">
    <source>
        <dbReference type="PIRSR" id="PIRSR623088-1"/>
    </source>
</evidence>
<feature type="compositionally biased region" description="Basic and acidic residues" evidence="7">
    <location>
        <begin position="392"/>
        <end position="405"/>
    </location>
</feature>
<dbReference type="VEuPathDB" id="CryptoDB:Vbra_14259"/>
<feature type="region of interest" description="Disordered" evidence="7">
    <location>
        <begin position="381"/>
        <end position="424"/>
    </location>
</feature>
<feature type="active site" description="Proton donor" evidence="3">
    <location>
        <position position="516"/>
    </location>
</feature>
<dbReference type="PRINTS" id="PR00387">
    <property type="entry name" value="PDIESTERASE1"/>
</dbReference>
<dbReference type="SUPFAM" id="SSF109604">
    <property type="entry name" value="HD-domain/PDEase-like"/>
    <property type="match status" value="1"/>
</dbReference>
<dbReference type="InParanoid" id="A0A0G4F240"/>
<reference evidence="9 10" key="1">
    <citation type="submission" date="2014-11" db="EMBL/GenBank/DDBJ databases">
        <authorList>
            <person name="Zhu J."/>
            <person name="Qi W."/>
            <person name="Song R."/>
        </authorList>
    </citation>
    <scope>NUCLEOTIDE SEQUENCE [LARGE SCALE GENOMIC DNA]</scope>
</reference>
<name>A0A0G4F240_VITBC</name>
<feature type="binding site" evidence="5">
    <location>
        <position position="559"/>
    </location>
    <ligand>
        <name>Zn(2+)</name>
        <dbReference type="ChEBI" id="CHEBI:29105"/>
        <label>2</label>
    </ligand>
</feature>
<keyword evidence="1 5" id="KW-0479">Metal-binding</keyword>
<evidence type="ECO:0000256" key="1">
    <source>
        <dbReference type="ARBA" id="ARBA00022723"/>
    </source>
</evidence>
<dbReference type="EMBL" id="CDMY01000357">
    <property type="protein sequence ID" value="CEM05414.1"/>
    <property type="molecule type" value="Genomic_DNA"/>
</dbReference>
<dbReference type="EC" id="3.1.4.-" evidence="6"/>
<dbReference type="AlphaFoldDB" id="A0A0G4F240"/>
<dbReference type="InterPro" id="IPR023088">
    <property type="entry name" value="PDEase"/>
</dbReference>
<feature type="region of interest" description="Disordered" evidence="7">
    <location>
        <begin position="1"/>
        <end position="25"/>
    </location>
</feature>
<feature type="compositionally biased region" description="Low complexity" evidence="7">
    <location>
        <begin position="141"/>
        <end position="153"/>
    </location>
</feature>
<dbReference type="STRING" id="1169540.A0A0G4F240"/>
<evidence type="ECO:0000256" key="7">
    <source>
        <dbReference type="SAM" id="MobiDB-lite"/>
    </source>
</evidence>
<feature type="binding site" evidence="4">
    <location>
        <position position="726"/>
    </location>
    <ligand>
        <name>AMP</name>
        <dbReference type="ChEBI" id="CHEBI:456215"/>
    </ligand>
</feature>
<keyword evidence="2 6" id="KW-0378">Hydrolase</keyword>
<feature type="binding site" evidence="4">
    <location>
        <position position="559"/>
    </location>
    <ligand>
        <name>AMP</name>
        <dbReference type="ChEBI" id="CHEBI:456215"/>
    </ligand>
</feature>
<feature type="binding site" evidence="5">
    <location>
        <position position="558"/>
    </location>
    <ligand>
        <name>Zn(2+)</name>
        <dbReference type="ChEBI" id="CHEBI:29105"/>
        <label>1</label>
    </ligand>
</feature>
<feature type="compositionally biased region" description="Polar residues" evidence="7">
    <location>
        <begin position="1"/>
        <end position="10"/>
    </location>
</feature>
<evidence type="ECO:0000256" key="5">
    <source>
        <dbReference type="PIRSR" id="PIRSR623088-3"/>
    </source>
</evidence>
<proteinExistence type="inferred from homology"/>
<dbReference type="PANTHER" id="PTHR11347">
    <property type="entry name" value="CYCLIC NUCLEOTIDE PHOSPHODIESTERASE"/>
    <property type="match status" value="1"/>
</dbReference>
<feature type="domain" description="PDEase" evidence="8">
    <location>
        <begin position="431"/>
        <end position="769"/>
    </location>
</feature>
<dbReference type="InterPro" id="IPR003607">
    <property type="entry name" value="HD/PDEase_dom"/>
</dbReference>
<feature type="compositionally biased region" description="Polar residues" evidence="7">
    <location>
        <begin position="125"/>
        <end position="140"/>
    </location>
</feature>
<dbReference type="Proteomes" id="UP000041254">
    <property type="component" value="Unassembled WGS sequence"/>
</dbReference>
<feature type="binding site" evidence="5">
    <location>
        <position position="520"/>
    </location>
    <ligand>
        <name>Zn(2+)</name>
        <dbReference type="ChEBI" id="CHEBI:29105"/>
        <label>1</label>
    </ligand>
</feature>
<feature type="binding site" evidence="4">
    <location>
        <begin position="516"/>
        <end position="520"/>
    </location>
    <ligand>
        <name>AMP</name>
        <dbReference type="ChEBI" id="CHEBI:456215"/>
    </ligand>
</feature>
<dbReference type="InterPro" id="IPR036971">
    <property type="entry name" value="PDEase_catalytic_dom_sf"/>
</dbReference>
<dbReference type="GO" id="GO:0004114">
    <property type="term" value="F:3',5'-cyclic-nucleotide phosphodiesterase activity"/>
    <property type="evidence" value="ECO:0007669"/>
    <property type="project" value="InterPro"/>
</dbReference>
<feature type="binding site" evidence="5">
    <location>
        <position position="674"/>
    </location>
    <ligand>
        <name>Zn(2+)</name>
        <dbReference type="ChEBI" id="CHEBI:29105"/>
        <label>1</label>
    </ligand>
</feature>
<accession>A0A0G4F240</accession>
<dbReference type="Pfam" id="PF00233">
    <property type="entry name" value="PDEase_I"/>
    <property type="match status" value="1"/>
</dbReference>
<feature type="binding site" evidence="4">
    <location>
        <position position="674"/>
    </location>
    <ligand>
        <name>AMP</name>
        <dbReference type="ChEBI" id="CHEBI:456215"/>
    </ligand>
</feature>
<protein>
    <recommendedName>
        <fullName evidence="6">Phosphodiesterase</fullName>
        <ecNumber evidence="6">3.1.4.-</ecNumber>
    </recommendedName>
</protein>
<evidence type="ECO:0000313" key="10">
    <source>
        <dbReference type="Proteomes" id="UP000041254"/>
    </source>
</evidence>
<feature type="region of interest" description="Disordered" evidence="7">
    <location>
        <begin position="249"/>
        <end position="285"/>
    </location>
</feature>
<sequence>MEASRSNSSEEAGDEATPMATEHSMMRVMGLGTYTIVEEDFRKLLDDHWRPDGRLQQLPQLMHKLERYRAEGKEPGEGTGDKALTRFSISREDLKRILEKHLTEAGKLDASTIPQLLSSLDAYKQQSETLPSQPTAPEQVSPTASASAATSPAHLNPPTAPGRSPIHLQLQFSLHTKPMPTSASAPDFTPGSSIGSVQGGGAGTGGVVTFLPSVVAKDEQDRFLGAGRTTKGRVQSSVNSSLWIGGDLAKKRHSTPSIPTSADMLKVSDPGSQGSRRGGQPERPSVKINHVLDVVKQTLGRVHGPASESLDLLNDLRQMDEFANNPTIQSRLSLCMKAIQQLSSQHWYIDDLSYMGELQGNPELSQERELFSWLSQITHDALPPRSPAVRDGPPKDKKQGDRPEADDSESQPSPAPLPKELEPLLFPRDTSVRQEAERIRGLLSAQAASYFGESGGSMSFDIFKFSDMCGGHPLLNICWILMNKLDLIQQLRLPADDLLAFFHYIERGYDRNKLFHNNIHAADVVHTSFWMLTEAQFAQQVEMSPFEVFAILFSAAIHDFRHPGFNNQFAVNSNHPLAIRYNDQSVLENYHVASAFELLLSLPHGGLFQQWDNEQRRDLRRLAMRMVLDTDMSKHTLIQNHLKSRLDAQDFMPQAGGNASDRELFFSVILHAADISNPGKPWQLATQWASMCMNEFWDQGDKEQALGLGVSLPIFDRYNTNMAKAQIFFINVVWLPFFEQIARYSTKCEEFVSNSRDNTRCWQNLVSSCDEELAKLKAEREGQGGPETTTTTT</sequence>
<dbReference type="CDD" id="cd00077">
    <property type="entry name" value="HDc"/>
    <property type="match status" value="1"/>
</dbReference>
<feature type="region of interest" description="Disordered" evidence="7">
    <location>
        <begin position="125"/>
        <end position="165"/>
    </location>
</feature>
<dbReference type="OrthoDB" id="189220at2759"/>
<evidence type="ECO:0000313" key="9">
    <source>
        <dbReference type="EMBL" id="CEM05414.1"/>
    </source>
</evidence>
<gene>
    <name evidence="9" type="ORF">Vbra_14259</name>
</gene>
<comment type="similarity">
    <text evidence="6">Belongs to the cyclic nucleotide phosphodiesterase family.</text>
</comment>
<dbReference type="InterPro" id="IPR002073">
    <property type="entry name" value="PDEase_catalytic_dom"/>
</dbReference>
<organism evidence="9 10">
    <name type="scientific">Vitrella brassicaformis (strain CCMP3155)</name>
    <dbReference type="NCBI Taxonomy" id="1169540"/>
    <lineage>
        <taxon>Eukaryota</taxon>
        <taxon>Sar</taxon>
        <taxon>Alveolata</taxon>
        <taxon>Colpodellida</taxon>
        <taxon>Vitrellaceae</taxon>
        <taxon>Vitrella</taxon>
    </lineage>
</organism>
<dbReference type="InterPro" id="IPR023174">
    <property type="entry name" value="PDEase_CS"/>
</dbReference>
<evidence type="ECO:0000256" key="4">
    <source>
        <dbReference type="PIRSR" id="PIRSR623088-2"/>
    </source>
</evidence>
<dbReference type="Gene3D" id="1.10.1300.10">
    <property type="entry name" value="3'5'-cyclic nucleotide phosphodiesterase, catalytic domain"/>
    <property type="match status" value="1"/>
</dbReference>
<keyword evidence="10" id="KW-1185">Reference proteome</keyword>
<dbReference type="GO" id="GO:0007165">
    <property type="term" value="P:signal transduction"/>
    <property type="evidence" value="ECO:0007669"/>
    <property type="project" value="InterPro"/>
</dbReference>
<feature type="binding site" evidence="5">
    <location>
        <position position="559"/>
    </location>
    <ligand>
        <name>Zn(2+)</name>
        <dbReference type="ChEBI" id="CHEBI:29105"/>
        <label>1</label>
    </ligand>
</feature>
<evidence type="ECO:0000259" key="8">
    <source>
        <dbReference type="PROSITE" id="PS51845"/>
    </source>
</evidence>
<evidence type="ECO:0000256" key="2">
    <source>
        <dbReference type="ARBA" id="ARBA00022801"/>
    </source>
</evidence>